<evidence type="ECO:0000313" key="2">
    <source>
        <dbReference type="EMBL" id="PKB98693.1"/>
    </source>
</evidence>
<organism evidence="2 3">
    <name type="scientific">Rhizophagus irregularis</name>
    <dbReference type="NCBI Taxonomy" id="588596"/>
    <lineage>
        <taxon>Eukaryota</taxon>
        <taxon>Fungi</taxon>
        <taxon>Fungi incertae sedis</taxon>
        <taxon>Mucoromycota</taxon>
        <taxon>Glomeromycotina</taxon>
        <taxon>Glomeromycetes</taxon>
        <taxon>Glomerales</taxon>
        <taxon>Glomeraceae</taxon>
        <taxon>Rhizophagus</taxon>
    </lineage>
</organism>
<feature type="compositionally biased region" description="Polar residues" evidence="1">
    <location>
        <begin position="177"/>
        <end position="190"/>
    </location>
</feature>
<protein>
    <submittedName>
        <fullName evidence="2">Uncharacterized protein</fullName>
    </submittedName>
</protein>
<feature type="region of interest" description="Disordered" evidence="1">
    <location>
        <begin position="67"/>
        <end position="90"/>
    </location>
</feature>
<dbReference type="VEuPathDB" id="FungiDB:RhiirFUN_019787"/>
<feature type="non-terminal residue" evidence="2">
    <location>
        <position position="190"/>
    </location>
</feature>
<dbReference type="AlphaFoldDB" id="A0A2I1FDL6"/>
<gene>
    <name evidence="2" type="ORF">RhiirA5_366854</name>
</gene>
<proteinExistence type="predicted"/>
<comment type="caution">
    <text evidence="2">The sequence shown here is derived from an EMBL/GenBank/DDBJ whole genome shotgun (WGS) entry which is preliminary data.</text>
</comment>
<feature type="compositionally biased region" description="Basic and acidic residues" evidence="1">
    <location>
        <begin position="114"/>
        <end position="138"/>
    </location>
</feature>
<feature type="region of interest" description="Disordered" evidence="1">
    <location>
        <begin position="102"/>
        <end position="190"/>
    </location>
</feature>
<feature type="compositionally biased region" description="Pro residues" evidence="1">
    <location>
        <begin position="144"/>
        <end position="158"/>
    </location>
</feature>
<dbReference type="OrthoDB" id="2423204at2759"/>
<dbReference type="VEuPathDB" id="FungiDB:FUN_018378"/>
<feature type="compositionally biased region" description="Polar residues" evidence="1">
    <location>
        <begin position="102"/>
        <end position="113"/>
    </location>
</feature>
<reference evidence="2 3" key="1">
    <citation type="submission" date="2016-04" db="EMBL/GenBank/DDBJ databases">
        <title>Genome analyses suggest a sexual origin of heterokaryosis in a supposedly ancient asexual fungus.</title>
        <authorList>
            <person name="Ropars J."/>
            <person name="Sedzielewska K."/>
            <person name="Noel J."/>
            <person name="Charron P."/>
            <person name="Farinelli L."/>
            <person name="Marton T."/>
            <person name="Kruger M."/>
            <person name="Pelin A."/>
            <person name="Brachmann A."/>
            <person name="Corradi N."/>
        </authorList>
    </citation>
    <scope>NUCLEOTIDE SEQUENCE [LARGE SCALE GENOMIC DNA]</scope>
    <source>
        <strain evidence="2 3">A5</strain>
    </source>
</reference>
<dbReference type="Proteomes" id="UP000232722">
    <property type="component" value="Unassembled WGS sequence"/>
</dbReference>
<dbReference type="VEuPathDB" id="FungiDB:RhiirA1_422686"/>
<feature type="compositionally biased region" description="Basic and acidic residues" evidence="1">
    <location>
        <begin position="67"/>
        <end position="86"/>
    </location>
</feature>
<dbReference type="EMBL" id="LLXJ01002512">
    <property type="protein sequence ID" value="PKB98693.1"/>
    <property type="molecule type" value="Genomic_DNA"/>
</dbReference>
<sequence length="190" mass="22065">MTESRTHKYFDRKSSEWNITGFLEECEVESLELKIDRYLKSLEDIIKYEQGNRFQRAQTLLDRYREGTRPDRQVARKWEDGRKSDRTIGGSSIYFHNSTITGNAMINNSGTINERNRERDQEKSASEDPKKSKKRQAEETSPVMTPPPNIRNRSPPPSYYSGNNSLNDYEIADATEASPTNYRNESNVEI</sequence>
<evidence type="ECO:0000313" key="3">
    <source>
        <dbReference type="Proteomes" id="UP000232722"/>
    </source>
</evidence>
<reference evidence="2 3" key="2">
    <citation type="submission" date="2017-09" db="EMBL/GenBank/DDBJ databases">
        <title>Extensive intraspecific genome diversity in a model arbuscular mycorrhizal fungus.</title>
        <authorList>
            <person name="Chen E.C."/>
            <person name="Morin E."/>
            <person name="Beaudet D."/>
            <person name="Noel J."/>
            <person name="Ndikumana S."/>
            <person name="Charron P."/>
            <person name="St-Onge C."/>
            <person name="Giorgi J."/>
            <person name="Grigoriev I.V."/>
            <person name="Roux C."/>
            <person name="Martin F.M."/>
            <person name="Corradi N."/>
        </authorList>
    </citation>
    <scope>NUCLEOTIDE SEQUENCE [LARGE SCALE GENOMIC DNA]</scope>
    <source>
        <strain evidence="2 3">A5</strain>
    </source>
</reference>
<evidence type="ECO:0000256" key="1">
    <source>
        <dbReference type="SAM" id="MobiDB-lite"/>
    </source>
</evidence>
<accession>A0A2I1FDL6</accession>
<name>A0A2I1FDL6_9GLOM</name>